<gene>
    <name evidence="1" type="ORF">BDQ94DRAFT_133444</name>
</gene>
<organism evidence="1 2">
    <name type="scientific">Aspergillus welwitschiae</name>
    <dbReference type="NCBI Taxonomy" id="1341132"/>
    <lineage>
        <taxon>Eukaryota</taxon>
        <taxon>Fungi</taxon>
        <taxon>Dikarya</taxon>
        <taxon>Ascomycota</taxon>
        <taxon>Pezizomycotina</taxon>
        <taxon>Eurotiomycetes</taxon>
        <taxon>Eurotiomycetidae</taxon>
        <taxon>Eurotiales</taxon>
        <taxon>Aspergillaceae</taxon>
        <taxon>Aspergillus</taxon>
        <taxon>Aspergillus subgen. Circumdati</taxon>
    </lineage>
</organism>
<dbReference type="AlphaFoldDB" id="A0A3F3QJX8"/>
<reference evidence="1 2" key="1">
    <citation type="submission" date="2018-07" db="EMBL/GenBank/DDBJ databases">
        <title>The genomes of Aspergillus section Nigri reveals drivers in fungal speciation.</title>
        <authorList>
            <consortium name="DOE Joint Genome Institute"/>
            <person name="Vesth T.C."/>
            <person name="Nybo J."/>
            <person name="Theobald S."/>
            <person name="Brandl J."/>
            <person name="Frisvad J.C."/>
            <person name="Nielsen K.F."/>
            <person name="Lyhne E.K."/>
            <person name="Kogle M.E."/>
            <person name="Kuo A."/>
            <person name="Riley R."/>
            <person name="Clum A."/>
            <person name="Nolan M."/>
            <person name="Lipzen A."/>
            <person name="Salamov A."/>
            <person name="Henrissat B."/>
            <person name="Wiebenga A."/>
            <person name="De vries R.P."/>
            <person name="Grigoriev I.V."/>
            <person name="Mortensen U.H."/>
            <person name="Andersen M.R."/>
            <person name="Baker S.E."/>
        </authorList>
    </citation>
    <scope>NUCLEOTIDE SEQUENCE [LARGE SCALE GENOMIC DNA]</scope>
    <source>
        <strain evidence="1 2">CBS 139.54b</strain>
    </source>
</reference>
<dbReference type="GeneID" id="38132634"/>
<protein>
    <submittedName>
        <fullName evidence="1">Uncharacterized protein</fullName>
    </submittedName>
</protein>
<evidence type="ECO:0000313" key="1">
    <source>
        <dbReference type="EMBL" id="RDH39654.1"/>
    </source>
</evidence>
<accession>A0A3F3QJX8</accession>
<keyword evidence="2" id="KW-1185">Reference proteome</keyword>
<feature type="non-terminal residue" evidence="1">
    <location>
        <position position="80"/>
    </location>
</feature>
<sequence length="80" mass="8812">MTPLHSPSSGSSLPSLPVLLWTCHFRLFRCFPDPVTMANPQWPSLTSHGRSYGKSINIIKIPPTAPPSAVAEAPHCYRKE</sequence>
<proteinExistence type="predicted"/>
<evidence type="ECO:0000313" key="2">
    <source>
        <dbReference type="Proteomes" id="UP000253729"/>
    </source>
</evidence>
<dbReference type="EMBL" id="KZ852032">
    <property type="protein sequence ID" value="RDH39654.1"/>
    <property type="molecule type" value="Genomic_DNA"/>
</dbReference>
<dbReference type="RefSeq" id="XP_026632676.1">
    <property type="nucleotide sequence ID" value="XM_026764278.1"/>
</dbReference>
<dbReference type="Proteomes" id="UP000253729">
    <property type="component" value="Unassembled WGS sequence"/>
</dbReference>
<name>A0A3F3QJX8_9EURO</name>